<dbReference type="OrthoDB" id="9795156at2"/>
<dbReference type="Proteomes" id="UP000184520">
    <property type="component" value="Unassembled WGS sequence"/>
</dbReference>
<dbReference type="EMBL" id="FQWD01000002">
    <property type="protein sequence ID" value="SHG21324.1"/>
    <property type="molecule type" value="Genomic_DNA"/>
</dbReference>
<dbReference type="InterPro" id="IPR011257">
    <property type="entry name" value="DNA_glycosylase"/>
</dbReference>
<dbReference type="Gene3D" id="1.10.340.30">
    <property type="entry name" value="Hypothetical protein, domain 2"/>
    <property type="match status" value="1"/>
</dbReference>
<dbReference type="Pfam" id="PF03352">
    <property type="entry name" value="Adenine_glyco"/>
    <property type="match status" value="1"/>
</dbReference>
<evidence type="ECO:0000313" key="1">
    <source>
        <dbReference type="EMBL" id="SHG21324.1"/>
    </source>
</evidence>
<name>A0A1M5HZ60_9ALTE</name>
<dbReference type="RefSeq" id="WP_073320697.1">
    <property type="nucleotide sequence ID" value="NZ_FQWD01000002.1"/>
</dbReference>
<dbReference type="SUPFAM" id="SSF48150">
    <property type="entry name" value="DNA-glycosylase"/>
    <property type="match status" value="1"/>
</dbReference>
<accession>A0A1M5HZ60</accession>
<dbReference type="AlphaFoldDB" id="A0A1M5HZ60"/>
<dbReference type="GO" id="GO:0006284">
    <property type="term" value="P:base-excision repair"/>
    <property type="evidence" value="ECO:0007669"/>
    <property type="project" value="InterPro"/>
</dbReference>
<keyword evidence="2" id="KW-1185">Reference proteome</keyword>
<dbReference type="STRING" id="634436.SAMN05216361_1698"/>
<dbReference type="PANTHER" id="PTHR30037:SF3">
    <property type="entry name" value="BLR0857 PROTEIN"/>
    <property type="match status" value="1"/>
</dbReference>
<evidence type="ECO:0000313" key="2">
    <source>
        <dbReference type="Proteomes" id="UP000184520"/>
    </source>
</evidence>
<dbReference type="PANTHER" id="PTHR30037">
    <property type="entry name" value="DNA-3-METHYLADENINE GLYCOSYLASE 1"/>
    <property type="match status" value="1"/>
</dbReference>
<proteinExistence type="predicted"/>
<dbReference type="InterPro" id="IPR052891">
    <property type="entry name" value="DNA-3mA_glycosylase"/>
</dbReference>
<dbReference type="GO" id="GO:0008725">
    <property type="term" value="F:DNA-3-methyladenine glycosylase activity"/>
    <property type="evidence" value="ECO:0007669"/>
    <property type="project" value="InterPro"/>
</dbReference>
<dbReference type="InterPro" id="IPR005019">
    <property type="entry name" value="Adenine_glyco"/>
</dbReference>
<protein>
    <submittedName>
        <fullName evidence="1">3-methyladenine DNA glycosylase Tag</fullName>
    </submittedName>
</protein>
<reference evidence="2" key="1">
    <citation type="submission" date="2016-11" db="EMBL/GenBank/DDBJ databases">
        <authorList>
            <person name="Varghese N."/>
            <person name="Submissions S."/>
        </authorList>
    </citation>
    <scope>NUCLEOTIDE SEQUENCE [LARGE SCALE GENOMIC DNA]</scope>
    <source>
        <strain evidence="2">CGMCC 1.8995</strain>
    </source>
</reference>
<organism evidence="1 2">
    <name type="scientific">Marisediminitalea aggregata</name>
    <dbReference type="NCBI Taxonomy" id="634436"/>
    <lineage>
        <taxon>Bacteria</taxon>
        <taxon>Pseudomonadati</taxon>
        <taxon>Pseudomonadota</taxon>
        <taxon>Gammaproteobacteria</taxon>
        <taxon>Alteromonadales</taxon>
        <taxon>Alteromonadaceae</taxon>
        <taxon>Marisediminitalea</taxon>
    </lineage>
</organism>
<gene>
    <name evidence="1" type="ORF">SAMN05216361_1698</name>
</gene>
<sequence length="228" mass="25253">MNAEKFDAIYARAAERKGGEAGLEAIVGQPLPAASVAKLTDDRVLSAFTKKVFQSGFVWRVIEQKWPDFEDLFFNFDVDKVLLMSDEMLESRAQDKRIVRNLKKVMTIRDNAIMLKDIALQHGSFGKFAADFTGASVIDLWAHLKKHGARLGGNTGPYALRTLGIDTFLLSRDVEGYFRAHDLISGGLTSKQSLTTIANTFADWQAQSGRSLQAISQIVSYSCGDNRV</sequence>